<dbReference type="Pfam" id="PF07075">
    <property type="entry name" value="NamZ_N"/>
    <property type="match status" value="1"/>
</dbReference>
<proteinExistence type="predicted"/>
<evidence type="ECO:0000259" key="1">
    <source>
        <dbReference type="Pfam" id="PF07075"/>
    </source>
</evidence>
<dbReference type="Proteomes" id="UP000196649">
    <property type="component" value="Unassembled WGS sequence"/>
</dbReference>
<dbReference type="InterPro" id="IPR048502">
    <property type="entry name" value="NamZ_N"/>
</dbReference>
<dbReference type="Pfam" id="PF20732">
    <property type="entry name" value="NamZ_C"/>
    <property type="match status" value="1"/>
</dbReference>
<name>A0A210PA91_9LACO</name>
<dbReference type="GO" id="GO:0004563">
    <property type="term" value="F:beta-N-acetylhexosaminidase activity"/>
    <property type="evidence" value="ECO:0007669"/>
    <property type="project" value="UniProtKB-EC"/>
</dbReference>
<dbReference type="Gene3D" id="3.40.50.12170">
    <property type="entry name" value="Uncharacterised protein PF07075, DUF1343"/>
    <property type="match status" value="1"/>
</dbReference>
<organism evidence="3 4">
    <name type="scientific">Companilactobacillus kimchii</name>
    <dbReference type="NCBI Taxonomy" id="2801452"/>
    <lineage>
        <taxon>Bacteria</taxon>
        <taxon>Bacillati</taxon>
        <taxon>Bacillota</taxon>
        <taxon>Bacilli</taxon>
        <taxon>Lactobacillales</taxon>
        <taxon>Lactobacillaceae</taxon>
        <taxon>Companilactobacillus</taxon>
    </lineage>
</organism>
<dbReference type="EMBL" id="MXAL01000004">
    <property type="protein sequence ID" value="OWF33402.1"/>
    <property type="molecule type" value="Genomic_DNA"/>
</dbReference>
<feature type="domain" description="Peptidoglycan beta-N-acetylmuramidase NamZ C-terminal" evidence="2">
    <location>
        <begin position="224"/>
        <end position="381"/>
    </location>
</feature>
<evidence type="ECO:0000313" key="3">
    <source>
        <dbReference type="EMBL" id="OWF33402.1"/>
    </source>
</evidence>
<dbReference type="AlphaFoldDB" id="A0A210PA91"/>
<evidence type="ECO:0000313" key="4">
    <source>
        <dbReference type="Proteomes" id="UP000196649"/>
    </source>
</evidence>
<comment type="caution">
    <text evidence="3">The sequence shown here is derived from an EMBL/GenBank/DDBJ whole genome shotgun (WGS) entry which is preliminary data.</text>
</comment>
<dbReference type="EC" id="3.2.1.52" evidence="3"/>
<dbReference type="PANTHER" id="PTHR42915">
    <property type="entry name" value="HYPOTHETICAL 460 KDA PROTEIN IN FEUA-SIGW INTERGENIC REGION [PRECURSOR]"/>
    <property type="match status" value="1"/>
</dbReference>
<dbReference type="InterPro" id="IPR008302">
    <property type="entry name" value="NamZ"/>
</dbReference>
<reference evidence="3 4" key="1">
    <citation type="submission" date="2017-03" db="EMBL/GenBank/DDBJ databases">
        <title>Genome sequence of Lactobacillus kimchii KACC 12383.</title>
        <authorList>
            <person name="Chun J."/>
        </authorList>
    </citation>
    <scope>NUCLEOTIDE SEQUENCE [LARGE SCALE GENOMIC DNA]</scope>
    <source>
        <strain evidence="3 4">KACC 12383</strain>
    </source>
</reference>
<gene>
    <name evidence="3" type="ORF">LKACC12383_01008</name>
</gene>
<dbReference type="PANTHER" id="PTHR42915:SF1">
    <property type="entry name" value="PEPTIDOGLYCAN BETA-N-ACETYLMURAMIDASE NAMZ"/>
    <property type="match status" value="1"/>
</dbReference>
<dbReference type="GO" id="GO:0033922">
    <property type="term" value="F:peptidoglycan beta-N-acetylmuramidase activity"/>
    <property type="evidence" value="ECO:0007669"/>
    <property type="project" value="InterPro"/>
</dbReference>
<dbReference type="PIRSF" id="PIRSF016719">
    <property type="entry name" value="UCP016719"/>
    <property type="match status" value="1"/>
</dbReference>
<feature type="domain" description="Peptidoglycan beta-N-acetylmuramidase NamZ N-terminal" evidence="1">
    <location>
        <begin position="20"/>
        <end position="219"/>
    </location>
</feature>
<keyword evidence="3" id="KW-0378">Hydrolase</keyword>
<dbReference type="RefSeq" id="WP_054642663.1">
    <property type="nucleotide sequence ID" value="NZ_LNUB01000011.1"/>
</dbReference>
<dbReference type="InterPro" id="IPR048503">
    <property type="entry name" value="NamZ_C"/>
</dbReference>
<dbReference type="Gene3D" id="3.90.1150.140">
    <property type="match status" value="1"/>
</dbReference>
<keyword evidence="3" id="KW-0326">Glycosidase</keyword>
<evidence type="ECO:0000259" key="2">
    <source>
        <dbReference type="Pfam" id="PF20732"/>
    </source>
</evidence>
<accession>A0A210PA91</accession>
<sequence>MILGIENTSDYQNIVKNKNIGLVTNFTGLTSKFELTSEVLNQYGKVVKLFTPEHGLHGVAAAGENVDSYYDDKLKLDVISLYGGHQAPTESELSDVDIIVFDIQDIGIRYYTYIYTLLRVMQVAEKVNLSILVMDRPLPLGRENPLGDELTPDYFSFVGLLPLPNRYGLTIGELAEFIKDNYLPNLDLHVGHMINWNSRKDIRQNGLSWVSPSPNLPTFDALRLYSGLCLIEGTNLSEGRGTVRPFEQVGAPWINGELLAGYMNDDSKITQEGKLAFQPVWFEPLTSKFEGEICQGIQIHIKDTKFNALKLGYSVLKSMIHLYTDKFTYDLVSPSIGTNHHFIEYLAGKNIRSEMDLNELIDDTEYDNKGFKKKVEKYFLY</sequence>
<protein>
    <submittedName>
        <fullName evidence="3">Beta-N-acetylhexosaminidase</fullName>
        <ecNumber evidence="3">3.2.1.52</ecNumber>
    </submittedName>
</protein>